<evidence type="ECO:0000256" key="2">
    <source>
        <dbReference type="ARBA" id="ARBA00022801"/>
    </source>
</evidence>
<dbReference type="GO" id="GO:0004252">
    <property type="term" value="F:serine-type endopeptidase activity"/>
    <property type="evidence" value="ECO:0007669"/>
    <property type="project" value="InterPro"/>
</dbReference>
<dbReference type="PANTHER" id="PTHR42884">
    <property type="entry name" value="PROPROTEIN CONVERTASE SUBTILISIN/KEXIN-RELATED"/>
    <property type="match status" value="1"/>
</dbReference>
<dbReference type="GO" id="GO:0016486">
    <property type="term" value="P:peptide hormone processing"/>
    <property type="evidence" value="ECO:0007669"/>
    <property type="project" value="TreeGrafter"/>
</dbReference>
<evidence type="ECO:0000313" key="6">
    <source>
        <dbReference type="EMBL" id="KAJ7361880.1"/>
    </source>
</evidence>
<dbReference type="InterPro" id="IPR023827">
    <property type="entry name" value="Peptidase_S8_Asp-AS"/>
</dbReference>
<dbReference type="AlphaFoldDB" id="A0A9W9YPP5"/>
<organism evidence="6 7">
    <name type="scientific">Desmophyllum pertusum</name>
    <dbReference type="NCBI Taxonomy" id="174260"/>
    <lineage>
        <taxon>Eukaryota</taxon>
        <taxon>Metazoa</taxon>
        <taxon>Cnidaria</taxon>
        <taxon>Anthozoa</taxon>
        <taxon>Hexacorallia</taxon>
        <taxon>Scleractinia</taxon>
        <taxon>Caryophylliina</taxon>
        <taxon>Caryophylliidae</taxon>
        <taxon>Desmophyllum</taxon>
    </lineage>
</organism>
<dbReference type="InterPro" id="IPR022398">
    <property type="entry name" value="Peptidase_S8_His-AS"/>
</dbReference>
<dbReference type="SUPFAM" id="SSF52743">
    <property type="entry name" value="Subtilisin-like"/>
    <property type="match status" value="1"/>
</dbReference>
<dbReference type="CDD" id="cd04059">
    <property type="entry name" value="Peptidases_S8_Protein_convertases_Kexins_Furin-like"/>
    <property type="match status" value="1"/>
</dbReference>
<dbReference type="PANTHER" id="PTHR42884:SF31">
    <property type="entry name" value="PROPROTEIN CONVERTASE SUBTILISIN_KEXIN TYPE 5"/>
    <property type="match status" value="1"/>
</dbReference>
<dbReference type="GO" id="GO:0000139">
    <property type="term" value="C:Golgi membrane"/>
    <property type="evidence" value="ECO:0007669"/>
    <property type="project" value="TreeGrafter"/>
</dbReference>
<name>A0A9W9YPP5_9CNID</name>
<keyword evidence="1" id="KW-0645">Protease</keyword>
<comment type="caution">
    <text evidence="6">The sequence shown here is derived from an EMBL/GenBank/DDBJ whole genome shotgun (WGS) entry which is preliminary data.</text>
</comment>
<evidence type="ECO:0000256" key="3">
    <source>
        <dbReference type="ARBA" id="ARBA00022825"/>
    </source>
</evidence>
<dbReference type="PROSITE" id="PS00137">
    <property type="entry name" value="SUBTILASE_HIS"/>
    <property type="match status" value="1"/>
</dbReference>
<reference evidence="6" key="1">
    <citation type="submission" date="2023-01" db="EMBL/GenBank/DDBJ databases">
        <title>Genome assembly of the deep-sea coral Lophelia pertusa.</title>
        <authorList>
            <person name="Herrera S."/>
            <person name="Cordes E."/>
        </authorList>
    </citation>
    <scope>NUCLEOTIDE SEQUENCE</scope>
    <source>
        <strain evidence="6">USNM1676648</strain>
        <tissue evidence="6">Polyp</tissue>
    </source>
</reference>
<comment type="caution">
    <text evidence="4">Lacks conserved residue(s) required for the propagation of feature annotation.</text>
</comment>
<evidence type="ECO:0000259" key="5">
    <source>
        <dbReference type="Pfam" id="PF00082"/>
    </source>
</evidence>
<dbReference type="PROSITE" id="PS00136">
    <property type="entry name" value="SUBTILASE_ASP"/>
    <property type="match status" value="1"/>
</dbReference>
<dbReference type="InterPro" id="IPR015500">
    <property type="entry name" value="Peptidase_S8_subtilisin-rel"/>
</dbReference>
<comment type="similarity">
    <text evidence="4">Belongs to the peptidase S8 family.</text>
</comment>
<dbReference type="GO" id="GO:0005802">
    <property type="term" value="C:trans-Golgi network"/>
    <property type="evidence" value="ECO:0007669"/>
    <property type="project" value="TreeGrafter"/>
</dbReference>
<dbReference type="Proteomes" id="UP001163046">
    <property type="component" value="Unassembled WGS sequence"/>
</dbReference>
<accession>A0A9W9YPP5</accession>
<evidence type="ECO:0000256" key="4">
    <source>
        <dbReference type="PROSITE-ProRule" id="PRU01240"/>
    </source>
</evidence>
<dbReference type="InterPro" id="IPR000209">
    <property type="entry name" value="Peptidase_S8/S53_dom"/>
</dbReference>
<dbReference type="Gene3D" id="3.40.50.200">
    <property type="entry name" value="Peptidase S8/S53 domain"/>
    <property type="match status" value="1"/>
</dbReference>
<evidence type="ECO:0000313" key="7">
    <source>
        <dbReference type="Proteomes" id="UP001163046"/>
    </source>
</evidence>
<dbReference type="Pfam" id="PF00082">
    <property type="entry name" value="Peptidase_S8"/>
    <property type="match status" value="1"/>
</dbReference>
<dbReference type="OrthoDB" id="300641at2759"/>
<gene>
    <name evidence="6" type="primary">PCSK5_2</name>
    <name evidence="6" type="ORF">OS493_014525</name>
</gene>
<dbReference type="InterPro" id="IPR034182">
    <property type="entry name" value="Kexin/furin"/>
</dbReference>
<feature type="domain" description="Peptidase S8/S53" evidence="5">
    <location>
        <begin position="62"/>
        <end position="236"/>
    </location>
</feature>
<keyword evidence="2" id="KW-0378">Hydrolase</keyword>
<proteinExistence type="inferred from homology"/>
<keyword evidence="3" id="KW-0720">Serine protease</keyword>
<dbReference type="PROSITE" id="PS51892">
    <property type="entry name" value="SUBTILASE"/>
    <property type="match status" value="1"/>
</dbReference>
<dbReference type="EMBL" id="MU827308">
    <property type="protein sequence ID" value="KAJ7361880.1"/>
    <property type="molecule type" value="Genomic_DNA"/>
</dbReference>
<dbReference type="InterPro" id="IPR036852">
    <property type="entry name" value="Peptidase_S8/S53_dom_sf"/>
</dbReference>
<dbReference type="PRINTS" id="PR00723">
    <property type="entry name" value="SUBTILISIN"/>
</dbReference>
<evidence type="ECO:0000256" key="1">
    <source>
        <dbReference type="ARBA" id="ARBA00022670"/>
    </source>
</evidence>
<protein>
    <submittedName>
        <fullName evidence="6">Proprotein convertase subtilisin kexin type</fullName>
    </submittedName>
</protein>
<sequence>MAADKVLKYKFLPVVSVDRILSGFYNQVKRYSPGSPRDWQWYLKDTAVSMNVESAWRAGYTGKGVLVAVVDDGVNMNHPDLEPNFNVTLSYDFLKDRNISKLYSPGSHGTNCAGIIAGGDNNDCGVGIAFDAQIASIRLYDDNIRSTDQSEARALSYKKELVDIYSNSWGPGDMGWQVEGPGPRLTEALKNGTRSGRRGKGSIFVFAAGNGGITGDSCAFSGYVNNIHTIAISGVNWDGSIPGHTEKCAAIMAVTLWTGYVYIW</sequence>
<keyword evidence="7" id="KW-1185">Reference proteome</keyword>